<keyword evidence="2" id="KW-1185">Reference proteome</keyword>
<reference evidence="1" key="1">
    <citation type="submission" date="2024-09" db="EMBL/GenBank/DDBJ databases">
        <title>Black Yeasts Isolated from many extreme environments.</title>
        <authorList>
            <person name="Coleine C."/>
            <person name="Stajich J.E."/>
            <person name="Selbmann L."/>
        </authorList>
    </citation>
    <scope>NUCLEOTIDE SEQUENCE</scope>
    <source>
        <strain evidence="1">CCFEE 5737</strain>
    </source>
</reference>
<comment type="caution">
    <text evidence="1">The sequence shown here is derived from an EMBL/GenBank/DDBJ whole genome shotgun (WGS) entry which is preliminary data.</text>
</comment>
<organism evidence="1 2">
    <name type="scientific">Coniosporium uncinatum</name>
    <dbReference type="NCBI Taxonomy" id="93489"/>
    <lineage>
        <taxon>Eukaryota</taxon>
        <taxon>Fungi</taxon>
        <taxon>Dikarya</taxon>
        <taxon>Ascomycota</taxon>
        <taxon>Pezizomycotina</taxon>
        <taxon>Dothideomycetes</taxon>
        <taxon>Dothideomycetes incertae sedis</taxon>
        <taxon>Coniosporium</taxon>
    </lineage>
</organism>
<dbReference type="Proteomes" id="UP001186974">
    <property type="component" value="Unassembled WGS sequence"/>
</dbReference>
<name>A0ACC3CY39_9PEZI</name>
<accession>A0ACC3CY39</accession>
<evidence type="ECO:0000313" key="2">
    <source>
        <dbReference type="Proteomes" id="UP001186974"/>
    </source>
</evidence>
<sequence>MSHLLGDRAFARCETRAELVARLVGQPVQEKGFLASLTTLAGRNRSRPAISSPMPVAGVGESGGEEEKRRTRDGEEGAWMAEGIVPEPKTLRGGAPGQAQGPRFEKVAGVLGEEPKTRAQRSRGVRYGFGVYVGRDGKEHLGVDRVRRVGGRAMVLFEDERVGRKGVRW</sequence>
<dbReference type="EMBL" id="JAWDJW010009868">
    <property type="protein sequence ID" value="KAK3054496.1"/>
    <property type="molecule type" value="Genomic_DNA"/>
</dbReference>
<gene>
    <name evidence="1" type="ORF">LTS18_012000</name>
</gene>
<protein>
    <submittedName>
        <fullName evidence="1">Uncharacterized protein</fullName>
    </submittedName>
</protein>
<proteinExistence type="predicted"/>
<evidence type="ECO:0000313" key="1">
    <source>
        <dbReference type="EMBL" id="KAK3054496.1"/>
    </source>
</evidence>